<dbReference type="GO" id="GO:0009425">
    <property type="term" value="C:bacterial-type flagellum basal body"/>
    <property type="evidence" value="ECO:0007669"/>
    <property type="project" value="InterPro"/>
</dbReference>
<evidence type="ECO:0000256" key="7">
    <source>
        <dbReference type="ARBA" id="ARBA00022779"/>
    </source>
</evidence>
<evidence type="ECO:0000256" key="4">
    <source>
        <dbReference type="ARBA" id="ARBA00022475"/>
    </source>
</evidence>
<keyword evidence="11" id="KW-0282">Flagellum</keyword>
<keyword evidence="5 10" id="KW-0145">Chemotaxis</keyword>
<gene>
    <name evidence="11" type="ORF">SAMN06295910_2051</name>
</gene>
<comment type="subcellular location">
    <subcellularLocation>
        <location evidence="10">Cell inner membrane</location>
    </subcellularLocation>
    <subcellularLocation>
        <location evidence="2">Cell membrane</location>
        <topology evidence="2">Single-pass membrane protein</topology>
    </subcellularLocation>
</comment>
<dbReference type="GO" id="GO:0006935">
    <property type="term" value="P:chemotaxis"/>
    <property type="evidence" value="ECO:0007669"/>
    <property type="project" value="UniProtKB-KW"/>
</dbReference>
<evidence type="ECO:0000256" key="9">
    <source>
        <dbReference type="ARBA" id="ARBA00023136"/>
    </source>
</evidence>
<dbReference type="PANTHER" id="PTHR35091:SF2">
    <property type="entry name" value="FLAGELLAR PROTEIN FLIL"/>
    <property type="match status" value="1"/>
</dbReference>
<keyword evidence="8 10" id="KW-1133">Transmembrane helix</keyword>
<sequence>MSDQETEPQPKKKKGGKKKLLLLVVAALVIGGGGVGGGLYASGMIGGHGGPAEDPNKPKLVAREGADKGKVAAASHANKADPQLFQATYYPIKDGFTANLNDGGTFIQLGLGVSTYYDERVIQAVERHEMAIRSAVLMTLSGEDPLAIASPGGKAELQKHLTSAVNDVLKQKEGYAGVVDDVYFTSFVLQ</sequence>
<keyword evidence="12" id="KW-1185">Reference proteome</keyword>
<organism evidence="11 12">
    <name type="scientific">Allosphingosinicella indica</name>
    <dbReference type="NCBI Taxonomy" id="941907"/>
    <lineage>
        <taxon>Bacteria</taxon>
        <taxon>Pseudomonadati</taxon>
        <taxon>Pseudomonadota</taxon>
        <taxon>Alphaproteobacteria</taxon>
        <taxon>Sphingomonadales</taxon>
        <taxon>Sphingomonadaceae</taxon>
        <taxon>Allosphingosinicella</taxon>
    </lineage>
</organism>
<evidence type="ECO:0000313" key="12">
    <source>
        <dbReference type="Proteomes" id="UP000192934"/>
    </source>
</evidence>
<comment type="similarity">
    <text evidence="3 10">Belongs to the FliL family.</text>
</comment>
<dbReference type="Proteomes" id="UP000192934">
    <property type="component" value="Chromosome I"/>
</dbReference>
<keyword evidence="7 10" id="KW-0283">Flagellar rotation</keyword>
<accession>A0A1X7GP19</accession>
<dbReference type="EMBL" id="LT840185">
    <property type="protein sequence ID" value="SMF72632.1"/>
    <property type="molecule type" value="Genomic_DNA"/>
</dbReference>
<keyword evidence="11" id="KW-0966">Cell projection</keyword>
<evidence type="ECO:0000256" key="6">
    <source>
        <dbReference type="ARBA" id="ARBA00022692"/>
    </source>
</evidence>
<name>A0A1X7GP19_9SPHN</name>
<dbReference type="AlphaFoldDB" id="A0A1X7GP19"/>
<dbReference type="GO" id="GO:0071978">
    <property type="term" value="P:bacterial-type flagellum-dependent swarming motility"/>
    <property type="evidence" value="ECO:0007669"/>
    <property type="project" value="TreeGrafter"/>
</dbReference>
<reference evidence="12" key="1">
    <citation type="submission" date="2017-04" db="EMBL/GenBank/DDBJ databases">
        <authorList>
            <person name="Varghese N."/>
            <person name="Submissions S."/>
        </authorList>
    </citation>
    <scope>NUCLEOTIDE SEQUENCE [LARGE SCALE GENOMIC DNA]</scope>
    <source>
        <strain evidence="12">Dd16</strain>
    </source>
</reference>
<dbReference type="STRING" id="941907.SAMN06295910_2051"/>
<evidence type="ECO:0000256" key="3">
    <source>
        <dbReference type="ARBA" id="ARBA00008281"/>
    </source>
</evidence>
<dbReference type="Pfam" id="PF03748">
    <property type="entry name" value="FliL"/>
    <property type="match status" value="1"/>
</dbReference>
<keyword evidence="9 10" id="KW-0472">Membrane</keyword>
<feature type="transmembrane region" description="Helical" evidence="10">
    <location>
        <begin position="20"/>
        <end position="41"/>
    </location>
</feature>
<dbReference type="InterPro" id="IPR005503">
    <property type="entry name" value="FliL"/>
</dbReference>
<evidence type="ECO:0000256" key="1">
    <source>
        <dbReference type="ARBA" id="ARBA00002254"/>
    </source>
</evidence>
<evidence type="ECO:0000256" key="8">
    <source>
        <dbReference type="ARBA" id="ARBA00022989"/>
    </source>
</evidence>
<evidence type="ECO:0000313" key="11">
    <source>
        <dbReference type="EMBL" id="SMF72632.1"/>
    </source>
</evidence>
<dbReference type="GO" id="GO:0005886">
    <property type="term" value="C:plasma membrane"/>
    <property type="evidence" value="ECO:0007669"/>
    <property type="project" value="UniProtKB-SubCell"/>
</dbReference>
<keyword evidence="4" id="KW-1003">Cell membrane</keyword>
<comment type="function">
    <text evidence="1 10">Controls the rotational direction of flagella during chemotaxis.</text>
</comment>
<proteinExistence type="inferred from homology"/>
<evidence type="ECO:0000256" key="5">
    <source>
        <dbReference type="ARBA" id="ARBA00022500"/>
    </source>
</evidence>
<dbReference type="OrthoDB" id="7058946at2"/>
<dbReference type="RefSeq" id="WP_085218684.1">
    <property type="nucleotide sequence ID" value="NZ_LT840185.1"/>
</dbReference>
<keyword evidence="6 10" id="KW-0812">Transmembrane</keyword>
<protein>
    <recommendedName>
        <fullName evidence="10">Flagellar protein FliL</fullName>
    </recommendedName>
</protein>
<evidence type="ECO:0000256" key="10">
    <source>
        <dbReference type="RuleBase" id="RU364125"/>
    </source>
</evidence>
<dbReference type="PANTHER" id="PTHR35091">
    <property type="entry name" value="FLAGELLAR PROTEIN FLIL"/>
    <property type="match status" value="1"/>
</dbReference>
<keyword evidence="10" id="KW-0997">Cell inner membrane</keyword>
<evidence type="ECO:0000256" key="2">
    <source>
        <dbReference type="ARBA" id="ARBA00004162"/>
    </source>
</evidence>
<keyword evidence="11" id="KW-0969">Cilium</keyword>